<evidence type="ECO:0008006" key="6">
    <source>
        <dbReference type="Google" id="ProtNLM"/>
    </source>
</evidence>
<proteinExistence type="predicted"/>
<dbReference type="InterPro" id="IPR037049">
    <property type="entry name" value="DUF1214_C_sf"/>
</dbReference>
<feature type="domain" description="DUF1254" evidence="3">
    <location>
        <begin position="82"/>
        <end position="213"/>
    </location>
</feature>
<evidence type="ECO:0000259" key="3">
    <source>
        <dbReference type="Pfam" id="PF06863"/>
    </source>
</evidence>
<feature type="region of interest" description="Disordered" evidence="1">
    <location>
        <begin position="1"/>
        <end position="33"/>
    </location>
</feature>
<organism evidence="4 5">
    <name type="scientific">Stenotrophomonas rhizophila</name>
    <dbReference type="NCBI Taxonomy" id="216778"/>
    <lineage>
        <taxon>Bacteria</taxon>
        <taxon>Pseudomonadati</taxon>
        <taxon>Pseudomonadota</taxon>
        <taxon>Gammaproteobacteria</taxon>
        <taxon>Lysobacterales</taxon>
        <taxon>Lysobacteraceae</taxon>
        <taxon>Stenotrophomonas</taxon>
    </lineage>
</organism>
<accession>A0A498CFI1</accession>
<protein>
    <recommendedName>
        <fullName evidence="6">DUF1254 domain-containing protein</fullName>
    </recommendedName>
</protein>
<sequence length="483" mass="53075">MASAHRTGTAMADQTHRSPTSASDETAGPMPGTRLTEAYARSAARDVYFWAWPMVNIYNRRVNFQSLPGPGRLGGVLPAAPPNQLSMLTDYVAPSEREVACPNQDVVYGGGPLALDIEPVVLQVPDFGTRFWVYQVVDTRTDSFAELGSMYATPPGFYLLVGPDWKGEPPEKINRVFRSTTFSGYAIPRVFLDDTEEDRQAVQALLSQIDMYPLSQFDGRMKTRDWSSTPDFPAPPPQPDGSEAPKVDPATFWDELATVLADTTPLPGEQAQYAKALALVDAAARDPALKATITDEAVRTERELIAPLLEFRNFGIPLPGNWTTIRNGARFGTDYFSRTAVAKSNIYVNKPNEATYFYQDLDANGARLDGSQRYTVTFAKGEPPVKGFWSLTLYDAQHFFFPNPVDRFSLGTKNQDLVRGADGSLTLYVQPDPPSDPALQGNWLPSPRGAPFSLYVRTYWPDAAILDGAWSPPAVVPAGEKTA</sequence>
<evidence type="ECO:0000313" key="5">
    <source>
        <dbReference type="Proteomes" id="UP000274786"/>
    </source>
</evidence>
<evidence type="ECO:0000313" key="4">
    <source>
        <dbReference type="EMBL" id="RLK55921.1"/>
    </source>
</evidence>
<comment type="caution">
    <text evidence="4">The sequence shown here is derived from an EMBL/GenBank/DDBJ whole genome shotgun (WGS) entry which is preliminary data.</text>
</comment>
<dbReference type="SUPFAM" id="SSF160935">
    <property type="entry name" value="VPA0735-like"/>
    <property type="match status" value="1"/>
</dbReference>
<dbReference type="InterPro" id="IPR010621">
    <property type="entry name" value="DUF1214"/>
</dbReference>
<dbReference type="EMBL" id="RCDC01000004">
    <property type="protein sequence ID" value="RLK55921.1"/>
    <property type="molecule type" value="Genomic_DNA"/>
</dbReference>
<dbReference type="PANTHER" id="PTHR36509">
    <property type="entry name" value="BLL3101 PROTEIN"/>
    <property type="match status" value="1"/>
</dbReference>
<dbReference type="Proteomes" id="UP000274786">
    <property type="component" value="Unassembled WGS sequence"/>
</dbReference>
<feature type="domain" description="DUF1214" evidence="2">
    <location>
        <begin position="353"/>
        <end position="462"/>
    </location>
</feature>
<dbReference type="PANTHER" id="PTHR36509:SF2">
    <property type="entry name" value="BLL3101 PROTEIN"/>
    <property type="match status" value="1"/>
</dbReference>
<dbReference type="AlphaFoldDB" id="A0A498CFI1"/>
<dbReference type="InterPro" id="IPR010679">
    <property type="entry name" value="DUF1254"/>
</dbReference>
<dbReference type="Gene3D" id="2.60.40.1610">
    <property type="entry name" value="Domain of unknown function DUF1254"/>
    <property type="match status" value="1"/>
</dbReference>
<reference evidence="4 5" key="1">
    <citation type="submission" date="2018-10" db="EMBL/GenBank/DDBJ databases">
        <title>Comparative analysis of microorganisms from saline springs in Andes Mountain Range, Colombia.</title>
        <authorList>
            <person name="Rubin E."/>
        </authorList>
    </citation>
    <scope>NUCLEOTIDE SEQUENCE [LARGE SCALE GENOMIC DNA]</scope>
    <source>
        <strain evidence="4 5">USBA GBX 843</strain>
    </source>
</reference>
<evidence type="ECO:0000256" key="1">
    <source>
        <dbReference type="SAM" id="MobiDB-lite"/>
    </source>
</evidence>
<dbReference type="InterPro" id="IPR037050">
    <property type="entry name" value="DUF1254_sf"/>
</dbReference>
<gene>
    <name evidence="4" type="ORF">BCL79_0293</name>
</gene>
<dbReference type="Pfam" id="PF06863">
    <property type="entry name" value="DUF1254"/>
    <property type="match status" value="1"/>
</dbReference>
<evidence type="ECO:0000259" key="2">
    <source>
        <dbReference type="Pfam" id="PF06742"/>
    </source>
</evidence>
<dbReference type="Gene3D" id="2.60.120.600">
    <property type="entry name" value="Domain of unknown function DUF1214, C-terminal domain"/>
    <property type="match status" value="1"/>
</dbReference>
<dbReference type="Pfam" id="PF06742">
    <property type="entry name" value="DUF1214"/>
    <property type="match status" value="1"/>
</dbReference>
<feature type="region of interest" description="Disordered" evidence="1">
    <location>
        <begin position="222"/>
        <end position="248"/>
    </location>
</feature>
<name>A0A498CFI1_9GAMM</name>